<keyword evidence="3 6" id="KW-0732">Signal</keyword>
<feature type="signal peptide" evidence="6">
    <location>
        <begin position="1"/>
        <end position="26"/>
    </location>
</feature>
<protein>
    <submittedName>
        <fullName evidence="7">Outer membrane lipoprotein carrier protein LolA</fullName>
    </submittedName>
</protein>
<keyword evidence="7" id="KW-0449">Lipoprotein</keyword>
<keyword evidence="4" id="KW-0653">Protein transport</keyword>
<organism evidence="7 8">
    <name type="scientific">Methylomarinum roseum</name>
    <dbReference type="NCBI Taxonomy" id="3067653"/>
    <lineage>
        <taxon>Bacteria</taxon>
        <taxon>Pseudomonadati</taxon>
        <taxon>Pseudomonadota</taxon>
        <taxon>Gammaproteobacteria</taxon>
        <taxon>Methylococcales</taxon>
        <taxon>Methylococcaceae</taxon>
        <taxon>Methylomarinum</taxon>
    </lineage>
</organism>
<dbReference type="EMBL" id="CP157743">
    <property type="protein sequence ID" value="XBS21608.1"/>
    <property type="molecule type" value="Genomic_DNA"/>
</dbReference>
<dbReference type="CDD" id="cd16325">
    <property type="entry name" value="LolA"/>
    <property type="match status" value="1"/>
</dbReference>
<dbReference type="KEGG" id="mech:Q9L42_005655"/>
<evidence type="ECO:0000256" key="6">
    <source>
        <dbReference type="SAM" id="SignalP"/>
    </source>
</evidence>
<dbReference type="Pfam" id="PF19574">
    <property type="entry name" value="LolA_3"/>
    <property type="match status" value="1"/>
</dbReference>
<reference evidence="7 8" key="1">
    <citation type="journal article" date="2024" name="Microbiology">
        <title>Methylomarinum rosea sp. nov., a novel halophilic methanotrophic bacterium from the hypersaline Lake Elton.</title>
        <authorList>
            <person name="Suleimanov R.Z."/>
            <person name="Oshkin I.Y."/>
            <person name="Danilova O.V."/>
            <person name="Suzina N.E."/>
            <person name="Dedysh S.N."/>
        </authorList>
    </citation>
    <scope>NUCLEOTIDE SEQUENCE [LARGE SCALE GENOMIC DNA]</scope>
    <source>
        <strain evidence="7 8">Ch1-1</strain>
    </source>
</reference>
<dbReference type="InterPro" id="IPR004564">
    <property type="entry name" value="OM_lipoprot_carrier_LolA-like"/>
</dbReference>
<evidence type="ECO:0000313" key="8">
    <source>
        <dbReference type="Proteomes" id="UP001225378"/>
    </source>
</evidence>
<dbReference type="InterPro" id="IPR029046">
    <property type="entry name" value="LolA/LolB/LppX"/>
</dbReference>
<dbReference type="SUPFAM" id="SSF89392">
    <property type="entry name" value="Prokaryotic lipoproteins and lipoprotein localization factors"/>
    <property type="match status" value="1"/>
</dbReference>
<evidence type="ECO:0000256" key="5">
    <source>
        <dbReference type="SAM" id="MobiDB-lite"/>
    </source>
</evidence>
<evidence type="ECO:0000313" key="7">
    <source>
        <dbReference type="EMBL" id="XBS21608.1"/>
    </source>
</evidence>
<comment type="subunit">
    <text evidence="1">Monomer.</text>
</comment>
<gene>
    <name evidence="7" type="ORF">Q9L42_005655</name>
</gene>
<feature type="region of interest" description="Disordered" evidence="5">
    <location>
        <begin position="172"/>
        <end position="199"/>
    </location>
</feature>
<evidence type="ECO:0000256" key="1">
    <source>
        <dbReference type="ARBA" id="ARBA00011245"/>
    </source>
</evidence>
<sequence>MKLNDLKNYCLSLALTPFLVGNSVHADDTLAALMQRMKSDTAVRVAYQETRTLALMEQPWHGSGYMYSLPPDLMIKEQLRPERVLMGINGEQMLYFDPGNEVRHQGVMDADNPMTLNIAVFKALMTADQALLDSLYQVEFVSLPERWSMVLRAKNDPDSPFRIEISGAHGKQAERIHVEQADGDSREISMEKEAEGGEVKARMEQLYQELLGADE</sequence>
<name>A0AAU7NXB4_9GAMM</name>
<feature type="chain" id="PRO_5043772885" evidence="6">
    <location>
        <begin position="27"/>
        <end position="215"/>
    </location>
</feature>
<dbReference type="Gene3D" id="2.50.20.10">
    <property type="entry name" value="Lipoprotein localisation LolA/LolB/LppX"/>
    <property type="match status" value="1"/>
</dbReference>
<evidence type="ECO:0000256" key="4">
    <source>
        <dbReference type="ARBA" id="ARBA00022927"/>
    </source>
</evidence>
<proteinExistence type="predicted"/>
<dbReference type="Proteomes" id="UP001225378">
    <property type="component" value="Chromosome"/>
</dbReference>
<evidence type="ECO:0000256" key="2">
    <source>
        <dbReference type="ARBA" id="ARBA00022448"/>
    </source>
</evidence>
<dbReference type="GO" id="GO:0015031">
    <property type="term" value="P:protein transport"/>
    <property type="evidence" value="ECO:0007669"/>
    <property type="project" value="UniProtKB-KW"/>
</dbReference>
<dbReference type="AlphaFoldDB" id="A0AAU7NXB4"/>
<accession>A0AAU7NXB4</accession>
<dbReference type="RefSeq" id="WP_305909404.1">
    <property type="nucleotide sequence ID" value="NZ_CP157743.1"/>
</dbReference>
<keyword evidence="2" id="KW-0813">Transport</keyword>
<evidence type="ECO:0000256" key="3">
    <source>
        <dbReference type="ARBA" id="ARBA00022729"/>
    </source>
</evidence>
<keyword evidence="8" id="KW-1185">Reference proteome</keyword>